<dbReference type="Pfam" id="PF02223">
    <property type="entry name" value="Thymidylate_kin"/>
    <property type="match status" value="1"/>
</dbReference>
<dbReference type="InterPro" id="IPR039430">
    <property type="entry name" value="Thymidylate_kin-like_dom"/>
</dbReference>
<dbReference type="EMBL" id="FUXX01000072">
    <property type="protein sequence ID" value="SKA70484.1"/>
    <property type="molecule type" value="Genomic_DNA"/>
</dbReference>
<dbReference type="Gene3D" id="3.40.50.300">
    <property type="entry name" value="P-loop containing nucleotide triphosphate hydrolases"/>
    <property type="match status" value="1"/>
</dbReference>
<keyword evidence="2" id="KW-0808">Transferase</keyword>
<proteinExistence type="predicted"/>
<evidence type="ECO:0000259" key="1">
    <source>
        <dbReference type="Pfam" id="PF02223"/>
    </source>
</evidence>
<gene>
    <name evidence="2" type="ORF">SAMN02745213_02330</name>
</gene>
<name>A0A1T4VZN7_9GAMM</name>
<dbReference type="AlphaFoldDB" id="A0A1T4VZN7"/>
<dbReference type="Proteomes" id="UP000242432">
    <property type="component" value="Unassembled WGS sequence"/>
</dbReference>
<dbReference type="GO" id="GO:0016301">
    <property type="term" value="F:kinase activity"/>
    <property type="evidence" value="ECO:0007669"/>
    <property type="project" value="UniProtKB-KW"/>
</dbReference>
<protein>
    <submittedName>
        <fullName evidence="2">Thymidylate kinase</fullName>
    </submittedName>
</protein>
<keyword evidence="2" id="KW-0418">Kinase</keyword>
<reference evidence="3" key="1">
    <citation type="submission" date="2017-02" db="EMBL/GenBank/DDBJ databases">
        <authorList>
            <person name="Varghese N."/>
            <person name="Submissions S."/>
        </authorList>
    </citation>
    <scope>NUCLEOTIDE SEQUENCE [LARGE SCALE GENOMIC DNA]</scope>
    <source>
        <strain evidence="3">DSM 3072</strain>
    </source>
</reference>
<evidence type="ECO:0000313" key="2">
    <source>
        <dbReference type="EMBL" id="SKA70484.1"/>
    </source>
</evidence>
<keyword evidence="3" id="KW-1185">Reference proteome</keyword>
<dbReference type="SUPFAM" id="SSF52540">
    <property type="entry name" value="P-loop containing nucleoside triphosphate hydrolases"/>
    <property type="match status" value="1"/>
</dbReference>
<accession>A0A1T4VZN7</accession>
<evidence type="ECO:0000313" key="3">
    <source>
        <dbReference type="Proteomes" id="UP000242432"/>
    </source>
</evidence>
<feature type="domain" description="Thymidylate kinase-like" evidence="1">
    <location>
        <begin position="10"/>
        <end position="186"/>
    </location>
</feature>
<sequence>MNVKSICVVGVDGTGKSTVVRLLHTQFFPKSIVQYMGQKEWETKLARYIFDENNSIANKFIKKILKPIAVIYDLRHRVYKYKTFNEIIIFDRYADEQILQYEKYGKSIFNRPAEWLYNIFFKTFMYNPTLTVYLQCSIDTSLCRKNDINTDDEINRLKKSKMIMDKYYTKKSDLIIDTEMNSAEQVANIIYTTFELQKIR</sequence>
<dbReference type="InterPro" id="IPR027417">
    <property type="entry name" value="P-loop_NTPase"/>
</dbReference>
<organism evidence="2 3">
    <name type="scientific">Succinivibrio dextrinosolvens DSM 3072</name>
    <dbReference type="NCBI Taxonomy" id="1123324"/>
    <lineage>
        <taxon>Bacteria</taxon>
        <taxon>Pseudomonadati</taxon>
        <taxon>Pseudomonadota</taxon>
        <taxon>Gammaproteobacteria</taxon>
        <taxon>Aeromonadales</taxon>
        <taxon>Succinivibrionaceae</taxon>
        <taxon>Succinivibrio</taxon>
    </lineage>
</organism>